<keyword evidence="3" id="KW-0479">Metal-binding</keyword>
<evidence type="ECO:0000256" key="1">
    <source>
        <dbReference type="ARBA" id="ARBA00001947"/>
    </source>
</evidence>
<dbReference type="PANTHER" id="PTHR43350">
    <property type="entry name" value="NAD-DEPENDENT ALCOHOL DEHYDROGENASE"/>
    <property type="match status" value="1"/>
</dbReference>
<gene>
    <name evidence="8" type="ORF">IAC76_02610</name>
</gene>
<comment type="caution">
    <text evidence="8">The sequence shown here is derived from an EMBL/GenBank/DDBJ whole genome shotgun (WGS) entry which is preliminary data.</text>
</comment>
<evidence type="ECO:0000259" key="6">
    <source>
        <dbReference type="Pfam" id="PF08240"/>
    </source>
</evidence>
<proteinExistence type="inferred from homology"/>
<comment type="similarity">
    <text evidence="2">Belongs to the zinc-containing alcohol dehydrogenase family.</text>
</comment>
<dbReference type="AlphaFoldDB" id="A0A9D9DNC6"/>
<dbReference type="InterPro" id="IPR031640">
    <property type="entry name" value="Glu_dehyd_C"/>
</dbReference>
<accession>A0A9D9DNC6</accession>
<dbReference type="Gene3D" id="3.90.180.10">
    <property type="entry name" value="Medium-chain alcohol dehydrogenases, catalytic domain"/>
    <property type="match status" value="1"/>
</dbReference>
<organism evidence="8 9">
    <name type="scientific">Candidatus Scatousia excrementipullorum</name>
    <dbReference type="NCBI Taxonomy" id="2840936"/>
    <lineage>
        <taxon>Bacteria</taxon>
        <taxon>Candidatus Scatousia</taxon>
    </lineage>
</organism>
<reference evidence="8" key="2">
    <citation type="journal article" date="2021" name="PeerJ">
        <title>Extensive microbial diversity within the chicken gut microbiome revealed by metagenomics and culture.</title>
        <authorList>
            <person name="Gilroy R."/>
            <person name="Ravi A."/>
            <person name="Getino M."/>
            <person name="Pursley I."/>
            <person name="Horton D.L."/>
            <person name="Alikhan N.F."/>
            <person name="Baker D."/>
            <person name="Gharbi K."/>
            <person name="Hall N."/>
            <person name="Watson M."/>
            <person name="Adriaenssens E.M."/>
            <person name="Foster-Nyarko E."/>
            <person name="Jarju S."/>
            <person name="Secka A."/>
            <person name="Antonio M."/>
            <person name="Oren A."/>
            <person name="Chaudhuri R.R."/>
            <person name="La Ragione R."/>
            <person name="Hildebrand F."/>
            <person name="Pallen M.J."/>
        </authorList>
    </citation>
    <scope>NUCLEOTIDE SEQUENCE</scope>
    <source>
        <strain evidence="8">10192</strain>
    </source>
</reference>
<evidence type="ECO:0000256" key="4">
    <source>
        <dbReference type="ARBA" id="ARBA00022833"/>
    </source>
</evidence>
<dbReference type="GO" id="GO:0016491">
    <property type="term" value="F:oxidoreductase activity"/>
    <property type="evidence" value="ECO:0007669"/>
    <property type="project" value="UniProtKB-KW"/>
</dbReference>
<dbReference type="InterPro" id="IPR013154">
    <property type="entry name" value="ADH-like_N"/>
</dbReference>
<dbReference type="Pfam" id="PF16912">
    <property type="entry name" value="Glu_dehyd_C"/>
    <property type="match status" value="1"/>
</dbReference>
<dbReference type="Pfam" id="PF08240">
    <property type="entry name" value="ADH_N"/>
    <property type="match status" value="1"/>
</dbReference>
<dbReference type="PANTHER" id="PTHR43350:SF2">
    <property type="entry name" value="GROES-LIKE ZINC-BINDING ALCOHOL DEHYDROGENASE FAMILY PROTEIN"/>
    <property type="match status" value="1"/>
</dbReference>
<dbReference type="InterPro" id="IPR036291">
    <property type="entry name" value="NAD(P)-bd_dom_sf"/>
</dbReference>
<reference evidence="8" key="1">
    <citation type="submission" date="2020-10" db="EMBL/GenBank/DDBJ databases">
        <authorList>
            <person name="Gilroy R."/>
        </authorList>
    </citation>
    <scope>NUCLEOTIDE SEQUENCE</scope>
    <source>
        <strain evidence="8">10192</strain>
    </source>
</reference>
<dbReference type="CDD" id="cd08242">
    <property type="entry name" value="MDR_like"/>
    <property type="match status" value="1"/>
</dbReference>
<comment type="cofactor">
    <cofactor evidence="1">
        <name>Zn(2+)</name>
        <dbReference type="ChEBI" id="CHEBI:29105"/>
    </cofactor>
</comment>
<dbReference type="Proteomes" id="UP000823632">
    <property type="component" value="Unassembled WGS sequence"/>
</dbReference>
<evidence type="ECO:0000313" key="8">
    <source>
        <dbReference type="EMBL" id="MBO8430257.1"/>
    </source>
</evidence>
<evidence type="ECO:0000259" key="7">
    <source>
        <dbReference type="Pfam" id="PF16912"/>
    </source>
</evidence>
<evidence type="ECO:0000256" key="5">
    <source>
        <dbReference type="ARBA" id="ARBA00023002"/>
    </source>
</evidence>
<protein>
    <submittedName>
        <fullName evidence="8">Alcohol dehydrogenase catalytic domain-containing protein</fullName>
    </submittedName>
</protein>
<dbReference type="GO" id="GO:0046872">
    <property type="term" value="F:metal ion binding"/>
    <property type="evidence" value="ECO:0007669"/>
    <property type="project" value="UniProtKB-KW"/>
</dbReference>
<dbReference type="SUPFAM" id="SSF50129">
    <property type="entry name" value="GroES-like"/>
    <property type="match status" value="1"/>
</dbReference>
<feature type="domain" description="Glucose dehydrogenase C-terminal" evidence="7">
    <location>
        <begin position="160"/>
        <end position="318"/>
    </location>
</feature>
<dbReference type="Gene3D" id="3.40.50.720">
    <property type="entry name" value="NAD(P)-binding Rossmann-like Domain"/>
    <property type="match status" value="1"/>
</dbReference>
<keyword evidence="4" id="KW-0862">Zinc</keyword>
<dbReference type="InterPro" id="IPR011032">
    <property type="entry name" value="GroES-like_sf"/>
</dbReference>
<evidence type="ECO:0000256" key="3">
    <source>
        <dbReference type="ARBA" id="ARBA00022723"/>
    </source>
</evidence>
<dbReference type="SUPFAM" id="SSF51735">
    <property type="entry name" value="NAD(P)-binding Rossmann-fold domains"/>
    <property type="match status" value="1"/>
</dbReference>
<keyword evidence="5" id="KW-0560">Oxidoreductase</keyword>
<dbReference type="EMBL" id="JADIND010000055">
    <property type="protein sequence ID" value="MBO8430257.1"/>
    <property type="molecule type" value="Genomic_DNA"/>
</dbReference>
<evidence type="ECO:0000313" key="9">
    <source>
        <dbReference type="Proteomes" id="UP000823632"/>
    </source>
</evidence>
<name>A0A9D9DNC6_9BACT</name>
<feature type="domain" description="Alcohol dehydrogenase-like N-terminal" evidence="6">
    <location>
        <begin position="23"/>
        <end position="131"/>
    </location>
</feature>
<sequence>MKAVVFDEKLKLVTDYEKPVPKKGEALVRVTLAGICNTDYEITKGYMGYKGILGHEAVGVVEEINDEDQSLLGKRVVSEISYGCKDPECPWCAEKLYRHCPNRHTLGIWQKDGVFAEYFTMPLEVLFEVPDNVTDEQVVFVEPLAAACEITEQLHIKPFEKVVVLGDGKLGLITALTLNAQNFDVTLVGKHRNKLDIAKAQGVKTSLLQDFPVEKKYDVVVEATGSVSGFETSLALTRPRGVLVLKSTVATGKELNLAPIVIDEITVLGSRCGQFGAALRLLEKNRIDFSPLISKIYSIDDAIEAFEKNKEKDVLKVLLRFNV</sequence>
<evidence type="ECO:0000256" key="2">
    <source>
        <dbReference type="ARBA" id="ARBA00008072"/>
    </source>
</evidence>